<organism evidence="2 3">
    <name type="scientific">Gracilibacillus salitolerans</name>
    <dbReference type="NCBI Taxonomy" id="2663022"/>
    <lineage>
        <taxon>Bacteria</taxon>
        <taxon>Bacillati</taxon>
        <taxon>Bacillota</taxon>
        <taxon>Bacilli</taxon>
        <taxon>Bacillales</taxon>
        <taxon>Bacillaceae</taxon>
        <taxon>Gracilibacillus</taxon>
    </lineage>
</organism>
<evidence type="ECO:0000259" key="1">
    <source>
        <dbReference type="Pfam" id="PF12671"/>
    </source>
</evidence>
<feature type="domain" description="Putative amidase" evidence="1">
    <location>
        <begin position="119"/>
        <end position="261"/>
    </location>
</feature>
<accession>A0A5Q2TGA0</accession>
<evidence type="ECO:0000313" key="2">
    <source>
        <dbReference type="EMBL" id="QGH33844.1"/>
    </source>
</evidence>
<evidence type="ECO:0000313" key="3">
    <source>
        <dbReference type="Proteomes" id="UP000339690"/>
    </source>
</evidence>
<dbReference type="RefSeq" id="WP_153790801.1">
    <property type="nucleotide sequence ID" value="NZ_CP045915.1"/>
</dbReference>
<dbReference type="InterPro" id="IPR024301">
    <property type="entry name" value="Amidase_6"/>
</dbReference>
<proteinExistence type="predicted"/>
<reference evidence="2 3" key="1">
    <citation type="submission" date="2019-11" db="EMBL/GenBank/DDBJ databases">
        <title>Gracilibacillus salitolerans sp. nov., a moderate halophile isolated from a saline soil in northwest China.</title>
        <authorList>
            <person name="Gan L."/>
        </authorList>
    </citation>
    <scope>NUCLEOTIDE SEQUENCE [LARGE SCALE GENOMIC DNA]</scope>
    <source>
        <strain evidence="2 3">SCU50</strain>
    </source>
</reference>
<name>A0A5Q2TGA0_9BACI</name>
<gene>
    <name evidence="2" type="ORF">GI584_07340</name>
</gene>
<dbReference type="PANTHER" id="PTHR40032">
    <property type="entry name" value="EXPORTED PROTEIN-RELATED"/>
    <property type="match status" value="1"/>
</dbReference>
<dbReference type="Proteomes" id="UP000339690">
    <property type="component" value="Chromosome"/>
</dbReference>
<dbReference type="EMBL" id="CP045915">
    <property type="protein sequence ID" value="QGH33844.1"/>
    <property type="molecule type" value="Genomic_DNA"/>
</dbReference>
<dbReference type="KEGG" id="grc:GI584_07340"/>
<sequence>MSEWELIKRHWKDNWNQNEHSLHKKQQLHKKNGKSINHIDIIGKKQNTTTNNDRSELAYQLYIKLFIEDEDNFYHEEVVENRIAIIKNDQVIEDKEISFQRAQKPEKIEADQNQVRFAYDRRAAVQYAERWWNDANPAYQFFEDNDCTNYISQCLRAGGAPMHGAPNRSKGWWYQNNNWSYSWSVANALRWYLSGATSGLKGTEISDPQNLLLGDVICYDFQGDGRWDHNTIVVAKDSQNMPLVNAHTNNSRHRFWTYEDSAAWTPDCNYRFFRIGEDDRAKD</sequence>
<dbReference type="PANTHER" id="PTHR40032:SF1">
    <property type="entry name" value="EXPORTED PROTEIN"/>
    <property type="match status" value="1"/>
</dbReference>
<dbReference type="Pfam" id="PF12671">
    <property type="entry name" value="Amidase_6"/>
    <property type="match status" value="1"/>
</dbReference>
<keyword evidence="3" id="KW-1185">Reference proteome</keyword>
<protein>
    <recommendedName>
        <fullName evidence="1">Putative amidase domain-containing protein</fullName>
    </recommendedName>
</protein>
<dbReference type="AlphaFoldDB" id="A0A5Q2TGA0"/>